<dbReference type="SUPFAM" id="SSF53335">
    <property type="entry name" value="S-adenosyl-L-methionine-dependent methyltransferases"/>
    <property type="match status" value="1"/>
</dbReference>
<dbReference type="GO" id="GO:0006596">
    <property type="term" value="P:polyamine biosynthetic process"/>
    <property type="evidence" value="ECO:0007669"/>
    <property type="project" value="UniProtKB-KW"/>
</dbReference>
<name>A0AAN7TFV2_9PEZI</name>
<dbReference type="PANTHER" id="PTHR43317:SF1">
    <property type="entry name" value="THERMOSPERMINE SYNTHASE ACAULIS5"/>
    <property type="match status" value="1"/>
</dbReference>
<reference evidence="4" key="1">
    <citation type="submission" date="2023-08" db="EMBL/GenBank/DDBJ databases">
        <title>Black Yeasts Isolated from many extreme environments.</title>
        <authorList>
            <person name="Coleine C."/>
            <person name="Stajich J.E."/>
            <person name="Selbmann L."/>
        </authorList>
    </citation>
    <scope>NUCLEOTIDE SEQUENCE</scope>
    <source>
        <strain evidence="4">CCFEE 5401</strain>
    </source>
</reference>
<accession>A0AAN7TFV2</accession>
<feature type="compositionally biased region" description="Basic and acidic residues" evidence="2">
    <location>
        <begin position="571"/>
        <end position="596"/>
    </location>
</feature>
<evidence type="ECO:0000256" key="3">
    <source>
        <dbReference type="SAM" id="Phobius"/>
    </source>
</evidence>
<evidence type="ECO:0000256" key="2">
    <source>
        <dbReference type="SAM" id="MobiDB-lite"/>
    </source>
</evidence>
<dbReference type="Gene3D" id="3.40.50.150">
    <property type="entry name" value="Vaccinia Virus protein VP39"/>
    <property type="match status" value="1"/>
</dbReference>
<feature type="region of interest" description="Disordered" evidence="2">
    <location>
        <begin position="490"/>
        <end position="511"/>
    </location>
</feature>
<dbReference type="NCBIfam" id="NF037959">
    <property type="entry name" value="MFS_SpdSyn"/>
    <property type="match status" value="1"/>
</dbReference>
<sequence>MAKGRQQVRLPQQGRKTNDALKKPTDGSATEATHSGDPLSPANIQTAALQVLPLLALAALVSSVSQATLSPVYGSIPVSINHLEAITATVLLGFIARHLWRDWIGDVSIQPYLTLWAFWIPIVQMYLTPFSQNWGPVLGAVITGLVCCHTLLFGSGYAAAQALEGLDLRAQLGAIGGVAIPALVLDFLFFRPMEYGLARLVPMLWTWSDIFSPTKLLYVIACGYGLASRPKPYWLLSLGIPSLIISFMANPHFDASPRNLEVLNEGIAMSNWTVLERQWSNTGYISVVENSELSYRALRCDHSLLGGEWLLTPERKQNEGWQVSEPIYAVFSMLEAVRLIETHSPVPDNSAKALVIGLGIGTAPKALLAHGINTTIVELDPVVHKYATKYFALPTNHNAILTDAVTWVDNEVRNAVSTKYNYIIHDVFTGGAEPLALFTTEFLNSLRSLLTPEGTIAINYAGDLTAPLTTTVLHTIQKAFDNQCRIFRDAAPAPEDNSTDTSTPLPKKKGKDKGDDFLNLVLFCRNFPSDEPLTFRSPVNRDFLGSRSRAHYLLPKPEWEISLPPPPSLDGEGKGDGKGGGKADLLKKGDDGKWRKAQEESAIRHWYIMRGVLPEVVWEMW</sequence>
<comment type="caution">
    <text evidence="4">The sequence shown here is derived from an EMBL/GenBank/DDBJ whole genome shotgun (WGS) entry which is preliminary data.</text>
</comment>
<keyword evidence="3" id="KW-0812">Transmembrane</keyword>
<evidence type="ECO:0008006" key="6">
    <source>
        <dbReference type="Google" id="ProtNLM"/>
    </source>
</evidence>
<protein>
    <recommendedName>
        <fullName evidence="6">Spermine/spermidine synthase</fullName>
    </recommendedName>
</protein>
<keyword evidence="1" id="KW-0620">Polyamine biosynthesis</keyword>
<dbReference type="PANTHER" id="PTHR43317">
    <property type="entry name" value="THERMOSPERMINE SYNTHASE ACAULIS5"/>
    <property type="match status" value="1"/>
</dbReference>
<feature type="transmembrane region" description="Helical" evidence="3">
    <location>
        <begin position="210"/>
        <end position="227"/>
    </location>
</feature>
<organism evidence="4 5">
    <name type="scientific">Meristemomyces frigidus</name>
    <dbReference type="NCBI Taxonomy" id="1508187"/>
    <lineage>
        <taxon>Eukaryota</taxon>
        <taxon>Fungi</taxon>
        <taxon>Dikarya</taxon>
        <taxon>Ascomycota</taxon>
        <taxon>Pezizomycotina</taxon>
        <taxon>Dothideomycetes</taxon>
        <taxon>Dothideomycetidae</taxon>
        <taxon>Mycosphaerellales</taxon>
        <taxon>Teratosphaeriaceae</taxon>
        <taxon>Meristemomyces</taxon>
    </lineage>
</organism>
<keyword evidence="3" id="KW-1133">Transmembrane helix</keyword>
<evidence type="ECO:0000256" key="1">
    <source>
        <dbReference type="ARBA" id="ARBA00023115"/>
    </source>
</evidence>
<dbReference type="InterPro" id="IPR029063">
    <property type="entry name" value="SAM-dependent_MTases_sf"/>
</dbReference>
<dbReference type="Proteomes" id="UP001310890">
    <property type="component" value="Unassembled WGS sequence"/>
</dbReference>
<proteinExistence type="predicted"/>
<feature type="compositionally biased region" description="Basic and acidic residues" evidence="2">
    <location>
        <begin position="16"/>
        <end position="25"/>
    </location>
</feature>
<gene>
    <name evidence="4" type="ORF">LTR62_003844</name>
</gene>
<feature type="region of interest" description="Disordered" evidence="2">
    <location>
        <begin position="558"/>
        <end position="596"/>
    </location>
</feature>
<evidence type="ECO:0000313" key="4">
    <source>
        <dbReference type="EMBL" id="KAK5112746.1"/>
    </source>
</evidence>
<dbReference type="AlphaFoldDB" id="A0AAN7TFV2"/>
<feature type="transmembrane region" description="Helical" evidence="3">
    <location>
        <begin position="234"/>
        <end position="253"/>
    </location>
</feature>
<keyword evidence="3" id="KW-0472">Membrane</keyword>
<feature type="transmembrane region" description="Helical" evidence="3">
    <location>
        <begin position="137"/>
        <end position="160"/>
    </location>
</feature>
<feature type="region of interest" description="Disordered" evidence="2">
    <location>
        <begin position="1"/>
        <end position="39"/>
    </location>
</feature>
<dbReference type="EMBL" id="JAVRRL010000028">
    <property type="protein sequence ID" value="KAK5112746.1"/>
    <property type="molecule type" value="Genomic_DNA"/>
</dbReference>
<evidence type="ECO:0000313" key="5">
    <source>
        <dbReference type="Proteomes" id="UP001310890"/>
    </source>
</evidence>
<dbReference type="Pfam" id="PF01564">
    <property type="entry name" value="Spermine_synth"/>
    <property type="match status" value="1"/>
</dbReference>
<feature type="transmembrane region" description="Helical" evidence="3">
    <location>
        <begin position="172"/>
        <end position="190"/>
    </location>
</feature>